<reference evidence="1 2" key="1">
    <citation type="submission" date="2016-01" db="EMBL/GenBank/DDBJ databases">
        <title>Complete genome sequence of a soil Actinobacterium, Isoptericola dokdonensis DS-3.</title>
        <authorList>
            <person name="Kwon S.-K."/>
            <person name="Kim J.F."/>
        </authorList>
    </citation>
    <scope>NUCLEOTIDE SEQUENCE [LARGE SCALE GENOMIC DNA]</scope>
    <source>
        <strain evidence="1 2">DS-3</strain>
    </source>
</reference>
<evidence type="ECO:0000313" key="2">
    <source>
        <dbReference type="Proteomes" id="UP000076794"/>
    </source>
</evidence>
<organism evidence="1 2">
    <name type="scientific">Isoptericola dokdonensis DS-3</name>
    <dbReference type="NCBI Taxonomy" id="1300344"/>
    <lineage>
        <taxon>Bacteria</taxon>
        <taxon>Bacillati</taxon>
        <taxon>Actinomycetota</taxon>
        <taxon>Actinomycetes</taxon>
        <taxon>Micrococcales</taxon>
        <taxon>Promicromonosporaceae</taxon>
        <taxon>Isoptericola</taxon>
    </lineage>
</organism>
<accession>A0A168G1F9</accession>
<keyword evidence="2" id="KW-1185">Reference proteome</keyword>
<dbReference type="RefSeq" id="WP_157557285.1">
    <property type="nucleotide sequence ID" value="NZ_CP014209.1"/>
</dbReference>
<gene>
    <name evidence="1" type="ORF">I598_3391</name>
</gene>
<sequence length="46" mass="5193">MTVLLILVLLTALAYATVLVRAVRLDGHGRRPVPRSHRDWDELPTT</sequence>
<dbReference type="Proteomes" id="UP000076794">
    <property type="component" value="Chromosome"/>
</dbReference>
<dbReference type="EMBL" id="CP014209">
    <property type="protein sequence ID" value="ANC32900.1"/>
    <property type="molecule type" value="Genomic_DNA"/>
</dbReference>
<dbReference type="PATRIC" id="fig|1300344.3.peg.3414"/>
<protein>
    <submittedName>
        <fullName evidence="1">Uncharacterized protein</fullName>
    </submittedName>
</protein>
<name>A0A168G1F9_9MICO</name>
<evidence type="ECO:0000313" key="1">
    <source>
        <dbReference type="EMBL" id="ANC32900.1"/>
    </source>
</evidence>
<dbReference type="AlphaFoldDB" id="A0A168G1F9"/>
<proteinExistence type="predicted"/>
<dbReference type="KEGG" id="ido:I598_3391"/>